<dbReference type="GO" id="GO:0005874">
    <property type="term" value="C:microtubule"/>
    <property type="evidence" value="ECO:0007669"/>
    <property type="project" value="UniProtKB-KW"/>
</dbReference>
<evidence type="ECO:0000313" key="9">
    <source>
        <dbReference type="EMBL" id="CAI5445560.1"/>
    </source>
</evidence>
<dbReference type="InterPro" id="IPR040457">
    <property type="entry name" value="GCP_C"/>
</dbReference>
<evidence type="ECO:0000256" key="6">
    <source>
        <dbReference type="SAM" id="MobiDB-lite"/>
    </source>
</evidence>
<keyword evidence="10" id="KW-1185">Reference proteome</keyword>
<feature type="compositionally biased region" description="Polar residues" evidence="6">
    <location>
        <begin position="149"/>
        <end position="164"/>
    </location>
</feature>
<evidence type="ECO:0000256" key="3">
    <source>
        <dbReference type="ARBA" id="ARBA00022490"/>
    </source>
</evidence>
<dbReference type="GO" id="GO:0000922">
    <property type="term" value="C:spindle pole"/>
    <property type="evidence" value="ECO:0007669"/>
    <property type="project" value="InterPro"/>
</dbReference>
<gene>
    <name evidence="9" type="ORF">CAMP_LOCUS8197</name>
</gene>
<keyword evidence="4" id="KW-0493">Microtubule</keyword>
<evidence type="ECO:0000313" key="10">
    <source>
        <dbReference type="Proteomes" id="UP001152747"/>
    </source>
</evidence>
<dbReference type="InterPro" id="IPR041470">
    <property type="entry name" value="GCP_N"/>
</dbReference>
<comment type="caution">
    <text evidence="9">The sequence shown here is derived from an EMBL/GenBank/DDBJ whole genome shotgun (WGS) entry which is preliminary data.</text>
</comment>
<comment type="similarity">
    <text evidence="2">Belongs to the TUBGCP family.</text>
</comment>
<name>A0A9P1IJ45_9PELO</name>
<keyword evidence="3" id="KW-0963">Cytoplasm</keyword>
<proteinExistence type="inferred from homology"/>
<dbReference type="PANTHER" id="PTHR19302:SF14">
    <property type="entry name" value="GAMMA-TUBULIN COMPLEX COMPONENT 3"/>
    <property type="match status" value="1"/>
</dbReference>
<organism evidence="9 10">
    <name type="scientific">Caenorhabditis angaria</name>
    <dbReference type="NCBI Taxonomy" id="860376"/>
    <lineage>
        <taxon>Eukaryota</taxon>
        <taxon>Metazoa</taxon>
        <taxon>Ecdysozoa</taxon>
        <taxon>Nematoda</taxon>
        <taxon>Chromadorea</taxon>
        <taxon>Rhabditida</taxon>
        <taxon>Rhabditina</taxon>
        <taxon>Rhabditomorpha</taxon>
        <taxon>Rhabditoidea</taxon>
        <taxon>Rhabditidae</taxon>
        <taxon>Peloderinae</taxon>
        <taxon>Caenorhabditis</taxon>
    </lineage>
</organism>
<evidence type="ECO:0000259" key="8">
    <source>
        <dbReference type="Pfam" id="PF17681"/>
    </source>
</evidence>
<feature type="region of interest" description="Disordered" evidence="6">
    <location>
        <begin position="149"/>
        <end position="237"/>
    </location>
</feature>
<accession>A0A9P1IJ45</accession>
<dbReference type="GO" id="GO:0007020">
    <property type="term" value="P:microtubule nucleation"/>
    <property type="evidence" value="ECO:0007669"/>
    <property type="project" value="InterPro"/>
</dbReference>
<reference evidence="9" key="1">
    <citation type="submission" date="2022-11" db="EMBL/GenBank/DDBJ databases">
        <authorList>
            <person name="Kikuchi T."/>
        </authorList>
    </citation>
    <scope>NUCLEOTIDE SEQUENCE</scope>
    <source>
        <strain evidence="9">PS1010</strain>
    </source>
</reference>
<dbReference type="PANTHER" id="PTHR19302">
    <property type="entry name" value="GAMMA TUBULIN COMPLEX PROTEIN"/>
    <property type="match status" value="1"/>
</dbReference>
<dbReference type="Gene3D" id="1.20.120.1900">
    <property type="entry name" value="Gamma-tubulin complex, C-terminal domain"/>
    <property type="match status" value="1"/>
</dbReference>
<sequence length="858" mass="97726">MPLNNDESEAVRNFLKVFGANSKIDNEAVGMALFGQKHMLDVNSSREYVDRFFQKCEKRDPSASKTLTRRANSLMNSSDTLIYAMEFIVRCRQSHLFYHKSSQQFVENPSGITRTSSNMGGSAQSSPFQRRSASRTRVFSNLTAENQLLNESTRSRANTSFNSFDNRHLGMERSSQISRPKSPFRIVNSSDVKTPTSASNHLFSSQFRTPQSQEPSPYRTSSNFTNGSSSSSVNPVRVGNSTSNIPLHARMGGAICETESTVCECLLAALLGIDSRLFRSDGARKMTICSTASLTTTHVGIAYRFLETANIYQHLSHRDPLLYSSSSSSAPSNEPISIALLAGIRHLLGEYTADIDGLRRNRKKLRFSGILPIIDLWNVRLILMMKCFSLRKLEQIDILEAIFIIHCRYSFEPNRLFVAEKLIEYTMGVFCQQMIEWMKTGEIPTEKWVIYKENTENVMKIRKVPIFLTNSDMKMLLEIGKSLSKIDSSSDEDLLAIEQATNCVTRQLNWKIIQKRELSGLLRILRDVVCGIVMRTVMSTGRLKDHLNMATSIFFLNNPKFTATLYSVMKEASMGLRVGTTSLSRQKVSIALAAAIESSTRIMFEEEKDRKKKKLQFKLDAMTSLGNTPNVSSRMQFIQPLCPKYEPVMNLVKPVFSACDDFYEAIFHVIWSIDLARLSSQETASKLPEMCRFLEKNYSLRENARSLLRMLGNIAFIINSTLLKVRNVIGIKVHLEFRRLLAAIDEKCVDVDDLIEEHLKFVKKVANLVFLEENDKIEPQLSVFLQTTFEAQKMIDEFCSIWDQIIDENFEDQNVLKAKMAEISKNWVVKIRVLMDKINTIQKKMIEDLDHQIMYGKE</sequence>
<dbReference type="GO" id="GO:0051011">
    <property type="term" value="F:microtubule minus-end binding"/>
    <property type="evidence" value="ECO:0007669"/>
    <property type="project" value="TreeGrafter"/>
</dbReference>
<dbReference type="InterPro" id="IPR007259">
    <property type="entry name" value="GCP"/>
</dbReference>
<comment type="subcellular location">
    <subcellularLocation>
        <location evidence="1">Cytoplasm</location>
        <location evidence="1">Cytoskeleton</location>
    </subcellularLocation>
</comment>
<evidence type="ECO:0000256" key="4">
    <source>
        <dbReference type="ARBA" id="ARBA00022701"/>
    </source>
</evidence>
<dbReference type="Pfam" id="PF17681">
    <property type="entry name" value="GCP_N_terminal"/>
    <property type="match status" value="1"/>
</dbReference>
<evidence type="ECO:0000259" key="7">
    <source>
        <dbReference type="Pfam" id="PF04130"/>
    </source>
</evidence>
<dbReference type="Pfam" id="PF04130">
    <property type="entry name" value="GCP_C_terminal"/>
    <property type="match status" value="1"/>
</dbReference>
<evidence type="ECO:0000256" key="1">
    <source>
        <dbReference type="ARBA" id="ARBA00004245"/>
    </source>
</evidence>
<dbReference type="GO" id="GO:0031122">
    <property type="term" value="P:cytoplasmic microtubule organization"/>
    <property type="evidence" value="ECO:0007669"/>
    <property type="project" value="TreeGrafter"/>
</dbReference>
<dbReference type="GO" id="GO:0000278">
    <property type="term" value="P:mitotic cell cycle"/>
    <property type="evidence" value="ECO:0007669"/>
    <property type="project" value="TreeGrafter"/>
</dbReference>
<dbReference type="GO" id="GO:0043015">
    <property type="term" value="F:gamma-tubulin binding"/>
    <property type="evidence" value="ECO:0007669"/>
    <property type="project" value="InterPro"/>
</dbReference>
<dbReference type="GO" id="GO:0000930">
    <property type="term" value="C:gamma-tubulin complex"/>
    <property type="evidence" value="ECO:0007669"/>
    <property type="project" value="TreeGrafter"/>
</dbReference>
<evidence type="ECO:0000256" key="5">
    <source>
        <dbReference type="ARBA" id="ARBA00023212"/>
    </source>
</evidence>
<dbReference type="GO" id="GO:0051321">
    <property type="term" value="P:meiotic cell cycle"/>
    <property type="evidence" value="ECO:0007669"/>
    <property type="project" value="TreeGrafter"/>
</dbReference>
<dbReference type="Proteomes" id="UP001152747">
    <property type="component" value="Unassembled WGS sequence"/>
</dbReference>
<evidence type="ECO:0000256" key="2">
    <source>
        <dbReference type="ARBA" id="ARBA00010337"/>
    </source>
</evidence>
<dbReference type="EMBL" id="CANHGI010000003">
    <property type="protein sequence ID" value="CAI5445560.1"/>
    <property type="molecule type" value="Genomic_DNA"/>
</dbReference>
<dbReference type="InterPro" id="IPR042241">
    <property type="entry name" value="GCP_C_sf"/>
</dbReference>
<dbReference type="OrthoDB" id="5860513at2759"/>
<evidence type="ECO:0008006" key="11">
    <source>
        <dbReference type="Google" id="ProtNLM"/>
    </source>
</evidence>
<feature type="compositionally biased region" description="Polar residues" evidence="6">
    <location>
        <begin position="187"/>
        <end position="215"/>
    </location>
</feature>
<dbReference type="GO" id="GO:0051225">
    <property type="term" value="P:spindle assembly"/>
    <property type="evidence" value="ECO:0007669"/>
    <property type="project" value="TreeGrafter"/>
</dbReference>
<protein>
    <recommendedName>
        <fullName evidence="11">Gamma-tubulin complex component</fullName>
    </recommendedName>
</protein>
<feature type="region of interest" description="Disordered" evidence="6">
    <location>
        <begin position="109"/>
        <end position="135"/>
    </location>
</feature>
<keyword evidence="5" id="KW-0206">Cytoskeleton</keyword>
<feature type="domain" description="Gamma tubulin complex component protein N-terminal" evidence="8">
    <location>
        <begin position="265"/>
        <end position="499"/>
    </location>
</feature>
<feature type="domain" description="Gamma tubulin complex component C-terminal" evidence="7">
    <location>
        <begin position="543"/>
        <end position="844"/>
    </location>
</feature>
<feature type="compositionally biased region" description="Low complexity" evidence="6">
    <location>
        <begin position="219"/>
        <end position="237"/>
    </location>
</feature>
<dbReference type="AlphaFoldDB" id="A0A9P1IJ45"/>